<dbReference type="PIRSF" id="PIRSF018982">
    <property type="entry name" value="EutC"/>
    <property type="match status" value="1"/>
</dbReference>
<sequence>MINMDIETIVKDVLEELANSSAKQEPAKEEVIVPRFQNPKAMENMIQKTSARIGIGKSGARLKTKTLLKLRTDQAAAVDSVMLDVSDDYLDRLNLFTAKTKCTSRNEHLTRPDLGREFSEETSKGIREKCLQGPDVQIYVADGLSSKAIEANIDRLMPILTDALKEKGLSIGTPFFVKYGRVATMDHVSKIVNSKVTCVLIGERPGLGSAESMSAYIAYDAYPGMIESNRSVVSNIHKNGLNAVEAGAYLADLIELIFKQKVSGVDLKK</sequence>
<dbReference type="InterPro" id="IPR042255">
    <property type="entry name" value="EutC_N"/>
</dbReference>
<keyword evidence="3 5" id="KW-0170">Cobalt</keyword>
<dbReference type="GO" id="GO:0008851">
    <property type="term" value="F:ethanolamine ammonia-lyase activity"/>
    <property type="evidence" value="ECO:0007669"/>
    <property type="project" value="UniProtKB-UniRule"/>
</dbReference>
<dbReference type="GO" id="GO:0006520">
    <property type="term" value="P:amino acid metabolic process"/>
    <property type="evidence" value="ECO:0007669"/>
    <property type="project" value="InterPro"/>
</dbReference>
<comment type="function">
    <text evidence="5">Catalyzes the deamination of various vicinal amino-alcohols to oxo compounds. Allows this organism to utilize ethanolamine as the sole source of nitrogen and carbon in the presence of external vitamin B12.</text>
</comment>
<dbReference type="Pfam" id="PF05985">
    <property type="entry name" value="EutC"/>
    <property type="match status" value="1"/>
</dbReference>
<proteinExistence type="inferred from homology"/>
<dbReference type="InterPro" id="IPR042251">
    <property type="entry name" value="EutC_C"/>
</dbReference>
<gene>
    <name evidence="5" type="primary">eutC</name>
    <name evidence="6" type="ORF">SAMN02745751_01008</name>
</gene>
<reference evidence="6 7" key="1">
    <citation type="submission" date="2016-11" db="EMBL/GenBank/DDBJ databases">
        <authorList>
            <person name="Jaros S."/>
            <person name="Januszkiewicz K."/>
            <person name="Wedrychowicz H."/>
        </authorList>
    </citation>
    <scope>NUCLEOTIDE SEQUENCE [LARGE SCALE GENOMIC DNA]</scope>
    <source>
        <strain evidence="6 7">DSM 17477</strain>
    </source>
</reference>
<evidence type="ECO:0000313" key="7">
    <source>
        <dbReference type="Proteomes" id="UP000184052"/>
    </source>
</evidence>
<name>A0A1M6DQY0_9FIRM</name>
<dbReference type="GO" id="GO:0031419">
    <property type="term" value="F:cobalamin binding"/>
    <property type="evidence" value="ECO:0007669"/>
    <property type="project" value="UniProtKB-UniRule"/>
</dbReference>
<comment type="subcellular location">
    <subcellularLocation>
        <location evidence="5">Bacterial microcompartment</location>
    </subcellularLocation>
</comment>
<dbReference type="EC" id="4.3.1.7" evidence="5"/>
<dbReference type="NCBIfam" id="NF003971">
    <property type="entry name" value="PRK05465.1"/>
    <property type="match status" value="1"/>
</dbReference>
<feature type="binding site" evidence="5">
    <location>
        <position position="203"/>
    </location>
    <ligand>
        <name>adenosylcob(III)alamin</name>
        <dbReference type="ChEBI" id="CHEBI:18408"/>
    </ligand>
</feature>
<dbReference type="EMBL" id="FQZL01000006">
    <property type="protein sequence ID" value="SHI75539.1"/>
    <property type="molecule type" value="Genomic_DNA"/>
</dbReference>
<evidence type="ECO:0000256" key="5">
    <source>
        <dbReference type="HAMAP-Rule" id="MF_00601"/>
    </source>
</evidence>
<dbReference type="InterPro" id="IPR009246">
    <property type="entry name" value="EutC"/>
</dbReference>
<dbReference type="OrthoDB" id="114248at2"/>
<dbReference type="PANTHER" id="PTHR39330">
    <property type="entry name" value="ETHANOLAMINE AMMONIA-LYASE LIGHT CHAIN"/>
    <property type="match status" value="1"/>
</dbReference>
<dbReference type="Gene3D" id="1.10.30.40">
    <property type="entry name" value="Ethanolamine ammonia-lyase light chain (EutC), N-terminal domain"/>
    <property type="match status" value="1"/>
</dbReference>
<protein>
    <recommendedName>
        <fullName evidence="5">Ethanolamine ammonia-lyase small subunit</fullName>
        <shortName evidence="5">EAL small subunit</shortName>
        <ecNumber evidence="5">4.3.1.7</ecNumber>
    </recommendedName>
</protein>
<keyword evidence="4 5" id="KW-1283">Bacterial microcompartment</keyword>
<dbReference type="GO" id="GO:0046336">
    <property type="term" value="P:ethanolamine catabolic process"/>
    <property type="evidence" value="ECO:0007669"/>
    <property type="project" value="UniProtKB-UniRule"/>
</dbReference>
<comment type="cofactor">
    <cofactor evidence="5">
        <name>adenosylcob(III)alamin</name>
        <dbReference type="ChEBI" id="CHEBI:18408"/>
    </cofactor>
    <text evidence="5">Binds between the large and small subunits.</text>
</comment>
<dbReference type="STRING" id="1121476.SAMN02745751_01008"/>
<dbReference type="GO" id="GO:0031471">
    <property type="term" value="C:ethanolamine degradation polyhedral organelle"/>
    <property type="evidence" value="ECO:0007669"/>
    <property type="project" value="UniProtKB-UniRule"/>
</dbReference>
<comment type="pathway">
    <text evidence="5">Amine and polyamine degradation; ethanolamine degradation.</text>
</comment>
<dbReference type="AlphaFoldDB" id="A0A1M6DQY0"/>
<evidence type="ECO:0000256" key="3">
    <source>
        <dbReference type="ARBA" id="ARBA00023285"/>
    </source>
</evidence>
<feature type="binding site" evidence="5">
    <location>
        <position position="182"/>
    </location>
    <ligand>
        <name>adenosylcob(III)alamin</name>
        <dbReference type="ChEBI" id="CHEBI:18408"/>
    </ligand>
</feature>
<dbReference type="Proteomes" id="UP000184052">
    <property type="component" value="Unassembled WGS sequence"/>
</dbReference>
<keyword evidence="1 5" id="KW-0846">Cobalamin</keyword>
<evidence type="ECO:0000256" key="2">
    <source>
        <dbReference type="ARBA" id="ARBA00023239"/>
    </source>
</evidence>
<keyword evidence="7" id="KW-1185">Reference proteome</keyword>
<accession>A0A1M6DQY0</accession>
<evidence type="ECO:0000256" key="1">
    <source>
        <dbReference type="ARBA" id="ARBA00022628"/>
    </source>
</evidence>
<dbReference type="RefSeq" id="WP_073048076.1">
    <property type="nucleotide sequence ID" value="NZ_FQZL01000006.1"/>
</dbReference>
<dbReference type="GO" id="GO:0009350">
    <property type="term" value="C:ethanolamine ammonia-lyase complex"/>
    <property type="evidence" value="ECO:0007669"/>
    <property type="project" value="UniProtKB-UniRule"/>
</dbReference>
<dbReference type="Gene3D" id="3.40.50.11240">
    <property type="entry name" value="Ethanolamine ammonia-lyase light chain (EutC)"/>
    <property type="match status" value="1"/>
</dbReference>
<dbReference type="HAMAP" id="MF_00601">
    <property type="entry name" value="EutC"/>
    <property type="match status" value="1"/>
</dbReference>
<dbReference type="PANTHER" id="PTHR39330:SF1">
    <property type="entry name" value="ETHANOLAMINE AMMONIA-LYASE SMALL SUBUNIT"/>
    <property type="match status" value="1"/>
</dbReference>
<evidence type="ECO:0000313" key="6">
    <source>
        <dbReference type="EMBL" id="SHI75539.1"/>
    </source>
</evidence>
<dbReference type="UniPathway" id="UPA00560"/>
<comment type="catalytic activity">
    <reaction evidence="5">
        <text>ethanolamine = acetaldehyde + NH4(+)</text>
        <dbReference type="Rhea" id="RHEA:15313"/>
        <dbReference type="ChEBI" id="CHEBI:15343"/>
        <dbReference type="ChEBI" id="CHEBI:28938"/>
        <dbReference type="ChEBI" id="CHEBI:57603"/>
        <dbReference type="EC" id="4.3.1.7"/>
    </reaction>
</comment>
<evidence type="ECO:0000256" key="4">
    <source>
        <dbReference type="ARBA" id="ARBA00024446"/>
    </source>
</evidence>
<comment type="subunit">
    <text evidence="5">The basic unit is a heterodimer which dimerizes to form tetramers. The heterotetramers trimerize; 6 large subunits form a core ring with 6 small subunits projecting outwards.</text>
</comment>
<organism evidence="6 7">
    <name type="scientific">Dethiosulfatibacter aminovorans DSM 17477</name>
    <dbReference type="NCBI Taxonomy" id="1121476"/>
    <lineage>
        <taxon>Bacteria</taxon>
        <taxon>Bacillati</taxon>
        <taxon>Bacillota</taxon>
        <taxon>Tissierellia</taxon>
        <taxon>Dethiosulfatibacter</taxon>
    </lineage>
</organism>
<keyword evidence="2 5" id="KW-0456">Lyase</keyword>
<comment type="similarity">
    <text evidence="5">Belongs to the EutC family.</text>
</comment>